<feature type="domain" description="CEP76/DRC7 peptidase-like" evidence="2">
    <location>
        <begin position="1394"/>
        <end position="1527"/>
    </location>
</feature>
<feature type="region of interest" description="Disordered" evidence="1">
    <location>
        <begin position="1"/>
        <end position="148"/>
    </location>
</feature>
<dbReference type="InParanoid" id="G4YQG3"/>
<feature type="compositionally biased region" description="Polar residues" evidence="1">
    <location>
        <begin position="1233"/>
        <end position="1245"/>
    </location>
</feature>
<feature type="compositionally biased region" description="Polar residues" evidence="1">
    <location>
        <begin position="8"/>
        <end position="18"/>
    </location>
</feature>
<name>G4YQG3_PHYSP</name>
<dbReference type="SMR" id="G4YQG3"/>
<feature type="region of interest" description="Disordered" evidence="1">
    <location>
        <begin position="1198"/>
        <end position="1263"/>
    </location>
</feature>
<dbReference type="Gene3D" id="2.60.40.150">
    <property type="entry name" value="C2 domain"/>
    <property type="match status" value="1"/>
</dbReference>
<sequence length="1706" mass="190791">MVKEEATGGQSDASGDQSPTKKKRSRSKRKELGLRSRRRGPASPGNNSNDEQFGDTHKPKSRQSRQQSEAEKRNQVEKQRKIRHDAGGRDAPTNNRFLRAISGQRAATGKADPIEAKERDDKGDDDDDDTADTTTSLLKKREAAPSVKSTEGIIVTPAALYSGWFQCQSHFPAAKRWTQQLIQQEEAGLFVEEERKQFHRLEHSTLDRLEERLHRELFTPAQREKTSSSTLTEHKSLSAARVILKQEGGLMEELLLLDTPSPDAPVGTALPVDDNTVTNNFLQANGSLRDSIISNEREQTPNLAVLELFVDRVVLDDHPTFALADRLAAQLRALYTAYARMQQLQPWQLSLQCLNEFVSMITDKLAEPEAQKSKCARTELSSRQVLQEVNQLLTDLEALSLLHQQILGKGNELRDAGSRAGPGATLRVKQRQRAQPIDLSHVEAALELLEVETENQQDENLENGNIQTAMRKISERLATITSTSTQTLRTVLQLESIAGDNRLNEVSFWSPRFYVVLRVNGKIACSTKIRPWIRGDVRFSEKLCFTLPFFPSSVCAEIYERRRLLRDELVSTNAVPVVIPGQNVTRNASSRSRLSLRDSWGDDDSHHLVPAASLTPSDEWYQFSSTAAIARSQWHRSFHNSPLFANSTRRTHGRLRLRVSWVPETTTFGSQRSIGDAVYLPPKRPDTAGGSQTPSSCAVQLIGKPPKPNSTHLSQYLCDSGFSSERDFLRLVEPQQLPVDPNDPDNVAVRRLQVYYMQQQKEAKAVGLGRREVFRTSEIPGPLAGSGRGLTKRNRLLRLRDREYVSRHGSSFCDAISSRDTGKVEPPRWIPQHAVFDEPLPLLEHELLADERLLRLLRPELHAFDRRLLSEEAERADASIVERHRVRQLLKLQDFRERVRQTQIVSTYNTDNSNQEAKAGRSKPLAAIVQEKPLPLFPGTFEFPAIGELFAPRRRLRPRAKAPAAVPSAQTAAHWPTACTLYVQVQKATNVPVRIKPPRNAAEAEEIATTGRRRRDTLHRTVKSPRMMTMPPDNQSEESETPRGGIEYESHVFVQVSFQGKTRQTSCATVMGTVGKRSHGAGAHPMWMETVALPVRPPQDDWSPEGIESTQDVIRLSIFDQVTRSASTSATEEDRKEGEERLGAQTRALHRENCFLGSLDVPFLTLYRAGRLEGSMRCEMPVEHLGYANLQVGSTSGATSSIVKSSTGPPSAASSDGEGGLPRQRRKRGISRSGPTSQRRSSMSPRSLKASDIEDDEDEDTGGLGVKQAAREATFLKLTLLLDPVLPVASEAPSHDEKEAFTSGAANAQDKQFLAHAQRWTTTVRNSAPANAVRRRKYNTFVRNLNHGATFLPRFLRAQPPPPELQAASLATLIRYVSLIPFLDDWLAFDGDKDVWSTTQEFLNIGAGDHEEHAVLLANYFMWYDRRHRKQDEGHKSSRTYLVLGHSVPEGNIVLVFRRGILWNASTGVGYAVSDPHCPLRDVSLVVSSKNVFANVQPLTFALGAPVGGSHDLNWDIESNTKCWKPFFTARNITLPPSVQRRELTYSETPPEFVEQVERELREALKLAVRRWRSTHFATNFNEAAGLQLRDHLKVLEREANGQHGNQEALAMSSIAADDGRTSPRSTRSLKQKLKMKLALPLRRAHPGSSVLRELQRSREVCGLPLHVSFTDIPRVLDLVANTVRLGSAPATVLYIFAVNEELTQL</sequence>
<proteinExistence type="predicted"/>
<evidence type="ECO:0000256" key="1">
    <source>
        <dbReference type="SAM" id="MobiDB-lite"/>
    </source>
</evidence>
<dbReference type="STRING" id="1094619.G4YQG3"/>
<dbReference type="GO" id="GO:1905515">
    <property type="term" value="P:non-motile cilium assembly"/>
    <property type="evidence" value="ECO:0007669"/>
    <property type="project" value="TreeGrafter"/>
</dbReference>
<dbReference type="PANTHER" id="PTHR20837:SF0">
    <property type="entry name" value="COILED-COIL AND C2 DOMAIN-CONTAINING PROTEIN 2A"/>
    <property type="match status" value="1"/>
</dbReference>
<feature type="region of interest" description="Disordered" evidence="1">
    <location>
        <begin position="676"/>
        <end position="697"/>
    </location>
</feature>
<gene>
    <name evidence="3" type="ORF">PHYSODRAFT_294986</name>
</gene>
<evidence type="ECO:0000259" key="2">
    <source>
        <dbReference type="Pfam" id="PF24656"/>
    </source>
</evidence>
<feature type="compositionally biased region" description="Basic and acidic residues" evidence="1">
    <location>
        <begin position="112"/>
        <end position="122"/>
    </location>
</feature>
<keyword evidence="4" id="KW-1185">Reference proteome</keyword>
<accession>G4YQG3</accession>
<dbReference type="KEGG" id="psoj:PHYSODRAFT_294986"/>
<feature type="compositionally biased region" description="Basic residues" evidence="1">
    <location>
        <begin position="20"/>
        <end position="40"/>
    </location>
</feature>
<dbReference type="RefSeq" id="XP_009517362.1">
    <property type="nucleotide sequence ID" value="XM_009519067.1"/>
</dbReference>
<reference evidence="3 4" key="1">
    <citation type="journal article" date="2006" name="Science">
        <title>Phytophthora genome sequences uncover evolutionary origins and mechanisms of pathogenesis.</title>
        <authorList>
            <person name="Tyler B.M."/>
            <person name="Tripathy S."/>
            <person name="Zhang X."/>
            <person name="Dehal P."/>
            <person name="Jiang R.H."/>
            <person name="Aerts A."/>
            <person name="Arredondo F.D."/>
            <person name="Baxter L."/>
            <person name="Bensasson D."/>
            <person name="Beynon J.L."/>
            <person name="Chapman J."/>
            <person name="Damasceno C.M."/>
            <person name="Dorrance A.E."/>
            <person name="Dou D."/>
            <person name="Dickerman A.W."/>
            <person name="Dubchak I.L."/>
            <person name="Garbelotto M."/>
            <person name="Gijzen M."/>
            <person name="Gordon S.G."/>
            <person name="Govers F."/>
            <person name="Grunwald N.J."/>
            <person name="Huang W."/>
            <person name="Ivors K.L."/>
            <person name="Jones R.W."/>
            <person name="Kamoun S."/>
            <person name="Krampis K."/>
            <person name="Lamour K.H."/>
            <person name="Lee M.K."/>
            <person name="McDonald W.H."/>
            <person name="Medina M."/>
            <person name="Meijer H.J."/>
            <person name="Nordberg E.K."/>
            <person name="Maclean D.J."/>
            <person name="Ospina-Giraldo M.D."/>
            <person name="Morris P.F."/>
            <person name="Phuntumart V."/>
            <person name="Putnam N.H."/>
            <person name="Rash S."/>
            <person name="Rose J.K."/>
            <person name="Sakihama Y."/>
            <person name="Salamov A.A."/>
            <person name="Savidor A."/>
            <person name="Scheuring C.F."/>
            <person name="Smith B.M."/>
            <person name="Sobral B.W."/>
            <person name="Terry A."/>
            <person name="Torto-Alalibo T.A."/>
            <person name="Win J."/>
            <person name="Xu Z."/>
            <person name="Zhang H."/>
            <person name="Grigoriev I.V."/>
            <person name="Rokhsar D.S."/>
            <person name="Boore J.L."/>
        </authorList>
    </citation>
    <scope>NUCLEOTIDE SEQUENCE [LARGE SCALE GENOMIC DNA]</scope>
    <source>
        <strain evidence="3 4">P6497</strain>
    </source>
</reference>
<dbReference type="Proteomes" id="UP000002640">
    <property type="component" value="Unassembled WGS sequence"/>
</dbReference>
<feature type="compositionally biased region" description="Basic and acidic residues" evidence="1">
    <location>
        <begin position="68"/>
        <end position="88"/>
    </location>
</feature>
<dbReference type="Pfam" id="PF24656">
    <property type="entry name" value="CEPT76_peptidase"/>
    <property type="match status" value="1"/>
</dbReference>
<dbReference type="GeneID" id="20641189"/>
<dbReference type="PANTHER" id="PTHR20837">
    <property type="entry name" value="CENTROSOMAL PROTEIN-RELATED"/>
    <property type="match status" value="1"/>
</dbReference>
<evidence type="ECO:0000313" key="3">
    <source>
        <dbReference type="EMBL" id="EGZ30087.1"/>
    </source>
</evidence>
<dbReference type="GO" id="GO:0035869">
    <property type="term" value="C:ciliary transition zone"/>
    <property type="evidence" value="ECO:0007669"/>
    <property type="project" value="TreeGrafter"/>
</dbReference>
<evidence type="ECO:0000313" key="4">
    <source>
        <dbReference type="Proteomes" id="UP000002640"/>
    </source>
</evidence>
<dbReference type="OMA" id="HWPTACT"/>
<dbReference type="InterPro" id="IPR056290">
    <property type="entry name" value="CEPT76/DRC7_peptidase-like_dom"/>
</dbReference>
<organism evidence="3 4">
    <name type="scientific">Phytophthora sojae (strain P6497)</name>
    <name type="common">Soybean stem and root rot agent</name>
    <name type="synonym">Phytophthora megasperma f. sp. glycines</name>
    <dbReference type="NCBI Taxonomy" id="1094619"/>
    <lineage>
        <taxon>Eukaryota</taxon>
        <taxon>Sar</taxon>
        <taxon>Stramenopiles</taxon>
        <taxon>Oomycota</taxon>
        <taxon>Peronosporomycetes</taxon>
        <taxon>Peronosporales</taxon>
        <taxon>Peronosporaceae</taxon>
        <taxon>Phytophthora</taxon>
    </lineage>
</organism>
<dbReference type="InterPro" id="IPR052434">
    <property type="entry name" value="Tectonic-like_complex_comp"/>
</dbReference>
<dbReference type="GO" id="GO:1904491">
    <property type="term" value="P:protein localization to ciliary transition zone"/>
    <property type="evidence" value="ECO:0007669"/>
    <property type="project" value="TreeGrafter"/>
</dbReference>
<feature type="compositionally biased region" description="Polar residues" evidence="1">
    <location>
        <begin position="1198"/>
        <end position="1214"/>
    </location>
</feature>
<dbReference type="InterPro" id="IPR035892">
    <property type="entry name" value="C2_domain_sf"/>
</dbReference>
<dbReference type="EMBL" id="JH159151">
    <property type="protein sequence ID" value="EGZ30087.1"/>
    <property type="molecule type" value="Genomic_DNA"/>
</dbReference>
<protein>
    <recommendedName>
        <fullName evidence="2">CEP76/DRC7 peptidase-like domain-containing protein</fullName>
    </recommendedName>
</protein>